<comment type="caution">
    <text evidence="1">The sequence shown here is derived from an EMBL/GenBank/DDBJ whole genome shotgun (WGS) entry which is preliminary data.</text>
</comment>
<dbReference type="RefSeq" id="WP_111346996.1">
    <property type="nucleotide sequence ID" value="NZ_QLII01000001.1"/>
</dbReference>
<evidence type="ECO:0000313" key="1">
    <source>
        <dbReference type="EMBL" id="RAI76902.1"/>
    </source>
</evidence>
<dbReference type="EMBL" id="QLII01000001">
    <property type="protein sequence ID" value="RAI76902.1"/>
    <property type="molecule type" value="Genomic_DNA"/>
</dbReference>
<protein>
    <submittedName>
        <fullName evidence="1">2-oxoisovalerate dehydrogenase E1 subunit beta</fullName>
    </submittedName>
</protein>
<dbReference type="AlphaFoldDB" id="A0A327NNU0"/>
<organism evidence="1 2">
    <name type="scientific">Spirosoma telluris</name>
    <dbReference type="NCBI Taxonomy" id="2183553"/>
    <lineage>
        <taxon>Bacteria</taxon>
        <taxon>Pseudomonadati</taxon>
        <taxon>Bacteroidota</taxon>
        <taxon>Cytophagia</taxon>
        <taxon>Cytophagales</taxon>
        <taxon>Cytophagaceae</taxon>
        <taxon>Spirosoma</taxon>
    </lineage>
</organism>
<dbReference type="Gene3D" id="3.30.160.250">
    <property type="match status" value="1"/>
</dbReference>
<dbReference type="SUPFAM" id="SSF143100">
    <property type="entry name" value="TTHA1013/TTHA0281-like"/>
    <property type="match status" value="1"/>
</dbReference>
<reference evidence="1 2" key="1">
    <citation type="submission" date="2018-06" db="EMBL/GenBank/DDBJ databases">
        <title>Spirosoma sp. HMF3257 Genome sequencing and assembly.</title>
        <authorList>
            <person name="Kang H."/>
            <person name="Cha I."/>
            <person name="Kim H."/>
            <person name="Kang J."/>
            <person name="Joh K."/>
        </authorList>
    </citation>
    <scope>NUCLEOTIDE SEQUENCE [LARGE SCALE GENOMIC DNA]</scope>
    <source>
        <strain evidence="1 2">HMF3257</strain>
    </source>
</reference>
<accession>A0A327NNU0</accession>
<dbReference type="Proteomes" id="UP000249016">
    <property type="component" value="Unassembled WGS sequence"/>
</dbReference>
<gene>
    <name evidence="1" type="ORF">HMF3257_26925</name>
</gene>
<keyword evidence="2" id="KW-1185">Reference proteome</keyword>
<proteinExistence type="predicted"/>
<sequence length="71" mass="7937">MNELVFQVEPDEDGGYVARTKLPNGSIITQGDTLDELKAMIKDAVSGYFFDKPDELPKTIRLQVNEVFAFA</sequence>
<name>A0A327NNU0_9BACT</name>
<evidence type="ECO:0000313" key="2">
    <source>
        <dbReference type="Proteomes" id="UP000249016"/>
    </source>
</evidence>
<dbReference type="InterPro" id="IPR035069">
    <property type="entry name" value="TTHA1013/TTHA0281-like"/>
</dbReference>
<dbReference type="OrthoDB" id="9805307at2"/>